<dbReference type="PANTHER" id="PTHR38449:SF1">
    <property type="entry name" value="REGULATORY PROTEIN SSL2874-RELATED"/>
    <property type="match status" value="1"/>
</dbReference>
<protein>
    <submittedName>
        <fullName evidence="1">DUF370 domain-containing protein</fullName>
    </submittedName>
</protein>
<dbReference type="AlphaFoldDB" id="A0A6L5X3H3"/>
<accession>A0A6L5X3H3</accession>
<evidence type="ECO:0000313" key="2">
    <source>
        <dbReference type="Proteomes" id="UP000481852"/>
    </source>
</evidence>
<evidence type="ECO:0000313" key="1">
    <source>
        <dbReference type="EMBL" id="MSS14740.1"/>
    </source>
</evidence>
<dbReference type="NCBIfam" id="NF003315">
    <property type="entry name" value="PRK04323.1"/>
    <property type="match status" value="1"/>
</dbReference>
<dbReference type="Pfam" id="PF04025">
    <property type="entry name" value="RemA-like"/>
    <property type="match status" value="1"/>
</dbReference>
<dbReference type="RefSeq" id="WP_154524904.1">
    <property type="nucleotide sequence ID" value="NZ_JAXFDQ010000005.1"/>
</dbReference>
<dbReference type="InterPro" id="IPR007169">
    <property type="entry name" value="RemA-like"/>
</dbReference>
<proteinExistence type="predicted"/>
<comment type="caution">
    <text evidence="1">The sequence shown here is derived from an EMBL/GenBank/DDBJ whole genome shotgun (WGS) entry which is preliminary data.</text>
</comment>
<name>A0A6L5X3H3_9FIRM</name>
<gene>
    <name evidence="1" type="ORF">FYJ35_06740</name>
</gene>
<reference evidence="1 2" key="1">
    <citation type="submission" date="2019-08" db="EMBL/GenBank/DDBJ databases">
        <title>In-depth cultivation of the pig gut microbiome towards novel bacterial diversity and tailored functional studies.</title>
        <authorList>
            <person name="Wylensek D."/>
            <person name="Hitch T.C.A."/>
            <person name="Clavel T."/>
        </authorList>
    </citation>
    <scope>NUCLEOTIDE SEQUENCE [LARGE SCALE GENOMIC DNA]</scope>
    <source>
        <strain evidence="1 2">Oil+RF-744-WCA-WT-11</strain>
    </source>
</reference>
<dbReference type="PANTHER" id="PTHR38449">
    <property type="entry name" value="REGULATORY PROTEIN TM_1690-RELATED"/>
    <property type="match status" value="1"/>
</dbReference>
<dbReference type="EMBL" id="VULZ01000006">
    <property type="protein sequence ID" value="MSS14740.1"/>
    <property type="molecule type" value="Genomic_DNA"/>
</dbReference>
<keyword evidence="2" id="KW-1185">Reference proteome</keyword>
<sequence>MNNQFINIGFGNLVNRDKIIAIVSPEGAPVRRLIQQGKEQQRVVDATAGRRTKAVIICEGDRMILSALGADTIGKRTAEEQKE</sequence>
<organism evidence="1 2">
    <name type="scientific">Porcincola intestinalis</name>
    <dbReference type="NCBI Taxonomy" id="2606632"/>
    <lineage>
        <taxon>Bacteria</taxon>
        <taxon>Bacillati</taxon>
        <taxon>Bacillota</taxon>
        <taxon>Clostridia</taxon>
        <taxon>Lachnospirales</taxon>
        <taxon>Lachnospiraceae</taxon>
        <taxon>Porcincola</taxon>
    </lineage>
</organism>
<dbReference type="Proteomes" id="UP000481852">
    <property type="component" value="Unassembled WGS sequence"/>
</dbReference>